<keyword evidence="2" id="KW-0808">Transferase</keyword>
<dbReference type="GO" id="GO:0032259">
    <property type="term" value="P:methylation"/>
    <property type="evidence" value="ECO:0007669"/>
    <property type="project" value="UniProtKB-KW"/>
</dbReference>
<proteinExistence type="predicted"/>
<dbReference type="AlphaFoldDB" id="A0A2S8GB77"/>
<dbReference type="PIRSF" id="PIRSF011491">
    <property type="entry name" value="Mtase_YbcY_prd"/>
    <property type="match status" value="1"/>
</dbReference>
<dbReference type="GO" id="GO:0008168">
    <property type="term" value="F:methyltransferase activity"/>
    <property type="evidence" value="ECO:0007669"/>
    <property type="project" value="UniProtKB-KW"/>
</dbReference>
<reference evidence="2 3" key="1">
    <citation type="submission" date="2018-02" db="EMBL/GenBank/DDBJ databases">
        <title>Comparative genomes isolates from brazilian mangrove.</title>
        <authorList>
            <person name="Araujo J.E."/>
            <person name="Taketani R.G."/>
            <person name="Silva M.C.P."/>
            <person name="Loureco M.V."/>
            <person name="Andreote F.D."/>
        </authorList>
    </citation>
    <scope>NUCLEOTIDE SEQUENCE [LARGE SCALE GENOMIC DNA]</scope>
    <source>
        <strain evidence="2 3">NAP PRIS-MGV</strain>
    </source>
</reference>
<dbReference type="Gene3D" id="3.40.50.150">
    <property type="entry name" value="Vaccinia Virus protein VP39"/>
    <property type="match status" value="1"/>
</dbReference>
<evidence type="ECO:0000313" key="3">
    <source>
        <dbReference type="Proteomes" id="UP000239388"/>
    </source>
</evidence>
<protein>
    <submittedName>
        <fullName evidence="2">Methyltransferase type 12</fullName>
    </submittedName>
</protein>
<dbReference type="RefSeq" id="WP_105351434.1">
    <property type="nucleotide sequence ID" value="NZ_PUIB01000005.1"/>
</dbReference>
<dbReference type="EMBL" id="PUIB01000005">
    <property type="protein sequence ID" value="PQO41683.1"/>
    <property type="molecule type" value="Genomic_DNA"/>
</dbReference>
<sequence>MTALIDTQSGHQIYTPMTLPAYDFIVHGLSNRWLWNCPTSKLRQWFDQHVSGNHLDVGVGTGYFLAHSAKLDSSGRVGLLDANQNCLRAAARRIARLQPEMIEANLAEPFAERIEPFQSLSLMYVLHCLPGDLAFRRQVLKHCTASLLPGGCLFGATILGYPGPTGWLGRSVMASYNRKGIFGNAEDTKSSLEEVLADFLEVISIEQIGSVALFAGIRA</sequence>
<dbReference type="OrthoDB" id="507855at2"/>
<accession>A0A2S8GB77</accession>
<dbReference type="SUPFAM" id="SSF53335">
    <property type="entry name" value="S-adenosyl-L-methionine-dependent methyltransferases"/>
    <property type="match status" value="1"/>
</dbReference>
<keyword evidence="2" id="KW-0489">Methyltransferase</keyword>
<evidence type="ECO:0000313" key="2">
    <source>
        <dbReference type="EMBL" id="PQO41683.1"/>
    </source>
</evidence>
<name>A0A2S8GB77_9BACT</name>
<dbReference type="Pfam" id="PF08242">
    <property type="entry name" value="Methyltransf_12"/>
    <property type="match status" value="1"/>
</dbReference>
<dbReference type="Proteomes" id="UP000239388">
    <property type="component" value="Unassembled WGS sequence"/>
</dbReference>
<evidence type="ECO:0000259" key="1">
    <source>
        <dbReference type="Pfam" id="PF08242"/>
    </source>
</evidence>
<comment type="caution">
    <text evidence="2">The sequence shown here is derived from an EMBL/GenBank/DDBJ whole genome shotgun (WGS) entry which is preliminary data.</text>
</comment>
<gene>
    <name evidence="2" type="ORF">C5Y98_02870</name>
</gene>
<dbReference type="InterPro" id="IPR029063">
    <property type="entry name" value="SAM-dependent_MTases_sf"/>
</dbReference>
<dbReference type="InterPro" id="IPR013217">
    <property type="entry name" value="Methyltransf_12"/>
</dbReference>
<organism evidence="2 3">
    <name type="scientific">Blastopirellula marina</name>
    <dbReference type="NCBI Taxonomy" id="124"/>
    <lineage>
        <taxon>Bacteria</taxon>
        <taxon>Pseudomonadati</taxon>
        <taxon>Planctomycetota</taxon>
        <taxon>Planctomycetia</taxon>
        <taxon>Pirellulales</taxon>
        <taxon>Pirellulaceae</taxon>
        <taxon>Blastopirellula</taxon>
    </lineage>
</organism>
<dbReference type="InterPro" id="IPR016584">
    <property type="entry name" value="MeTrfase_VrtF"/>
</dbReference>
<feature type="domain" description="Methyltransferase type 12" evidence="1">
    <location>
        <begin position="55"/>
        <end position="153"/>
    </location>
</feature>